<keyword evidence="3" id="KW-1185">Reference proteome</keyword>
<gene>
    <name evidence="2" type="ORF">M0654_10570</name>
</gene>
<evidence type="ECO:0000256" key="1">
    <source>
        <dbReference type="SAM" id="MobiDB-lite"/>
    </source>
</evidence>
<dbReference type="EMBL" id="JALPRY010000011">
    <property type="protein sequence ID" value="MCK8780427.1"/>
    <property type="molecule type" value="Genomic_DNA"/>
</dbReference>
<proteinExistence type="predicted"/>
<reference evidence="2 3" key="1">
    <citation type="submission" date="2022-04" db="EMBL/GenBank/DDBJ databases">
        <title>Rhizobium coralii sp. nov., isolated from coral Turbinaria peltata.</title>
        <authorList>
            <person name="Sun H."/>
        </authorList>
    </citation>
    <scope>NUCLEOTIDE SEQUENCE [LARGE SCALE GENOMIC DNA]</scope>
    <source>
        <strain evidence="2 3">NTR19</strain>
    </source>
</reference>
<feature type="compositionally biased region" description="Basic residues" evidence="1">
    <location>
        <begin position="64"/>
        <end position="74"/>
    </location>
</feature>
<protein>
    <recommendedName>
        <fullName evidence="4">Transcriptional regulator</fullName>
    </recommendedName>
</protein>
<dbReference type="Proteomes" id="UP001202827">
    <property type="component" value="Unassembled WGS sequence"/>
</dbReference>
<sequence length="74" mass="8263">MTATKEEFFSPTKLSARDKAAATDHRARAIIAAEASQREKKTEKLKLLRMEREAAEAASEPKAAPKKRKVSKDH</sequence>
<dbReference type="RefSeq" id="WP_248683066.1">
    <property type="nucleotide sequence ID" value="NZ_JALPRY010000011.1"/>
</dbReference>
<feature type="region of interest" description="Disordered" evidence="1">
    <location>
        <begin position="51"/>
        <end position="74"/>
    </location>
</feature>
<name>A0ABT0IRE8_9HYPH</name>
<feature type="region of interest" description="Disordered" evidence="1">
    <location>
        <begin position="1"/>
        <end position="22"/>
    </location>
</feature>
<evidence type="ECO:0008006" key="4">
    <source>
        <dbReference type="Google" id="ProtNLM"/>
    </source>
</evidence>
<comment type="caution">
    <text evidence="2">The sequence shown here is derived from an EMBL/GenBank/DDBJ whole genome shotgun (WGS) entry which is preliminary data.</text>
</comment>
<evidence type="ECO:0000313" key="2">
    <source>
        <dbReference type="EMBL" id="MCK8780427.1"/>
    </source>
</evidence>
<evidence type="ECO:0000313" key="3">
    <source>
        <dbReference type="Proteomes" id="UP001202827"/>
    </source>
</evidence>
<organism evidence="2 3">
    <name type="scientific">Neorhizobium turbinariae</name>
    <dbReference type="NCBI Taxonomy" id="2937795"/>
    <lineage>
        <taxon>Bacteria</taxon>
        <taxon>Pseudomonadati</taxon>
        <taxon>Pseudomonadota</taxon>
        <taxon>Alphaproteobacteria</taxon>
        <taxon>Hyphomicrobiales</taxon>
        <taxon>Rhizobiaceae</taxon>
        <taxon>Rhizobium/Agrobacterium group</taxon>
        <taxon>Neorhizobium</taxon>
    </lineage>
</organism>
<accession>A0ABT0IRE8</accession>